<feature type="transmembrane region" description="Helical" evidence="8">
    <location>
        <begin position="499"/>
        <end position="516"/>
    </location>
</feature>
<protein>
    <recommendedName>
        <fullName evidence="9">Glycosyltransferase RgtA/B/C/D-like domain-containing protein</fullName>
    </recommendedName>
</protein>
<feature type="transmembrane region" description="Helical" evidence="8">
    <location>
        <begin position="245"/>
        <end position="265"/>
    </location>
</feature>
<evidence type="ECO:0000256" key="1">
    <source>
        <dbReference type="ARBA" id="ARBA00004651"/>
    </source>
</evidence>
<sequence length="720" mass="77926">MASSSPANQPSPASASDPASAAASRLWGRWMLALIGLQLALLLHGAWTVGPTYDEHFYISSGYAYLRDGEFALNREHPPLLKYLAGAPLLLLPGIDWPSTWADQLNFPVAFFYDRNGAQLDRNLFAARVPFCLLTAALTWVVFTAARKRFGPRAGFAASALLALNPNVLANGRLAALDMGSAALIFIAVVAFADALDQPTARRTLWAAVAFGLAELTKFTALLLVPAFLGLAALAAIRGRSARPLLLLARVILGGLTVFAAGYGFESLSANEAWGKAAYRVSSKAEAPTREVIESALRAELAQVDGVGNVDSLLGPVLGAGDTSRAIVAWRELTRRTEPEGLAAAAARALTALDGGPGDLRREAFAAVLEAPDALVPVETKLELLPQLADRELRQPDGSRLTGTEAWSEWYGAARYDDWDEQLFTQGWVERLTRGLLGDAVPIPLFTALRGVDYQLHHGDYGHGSYYRRNLIVPSTTFKDGVNPFPEYYTVVMGVKNPIAFLVAIVAGLALAFVFGRRAAARPWTLLDAAAFLAFPALSFYLFSTGNALMGVRYVLPVFPFLALLAGRLEALVPRLGIGLALVAALESLWIHPHSLMYFNAIAGGPVKGPEITVVSDDWGQDVRELGRWYARNREVVEAAGGLHYDPYTKAELSNLGFGNVVRPTGEPVQGFVAVNAINYYRSHPLYRWLIDYEPFMRIGWSIYVYDTRGGPPGADPGLK</sequence>
<reference evidence="10 11" key="1">
    <citation type="submission" date="2019-02" db="EMBL/GenBank/DDBJ databases">
        <title>Deep-cultivation of Planctomycetes and their phenomic and genomic characterization uncovers novel biology.</title>
        <authorList>
            <person name="Wiegand S."/>
            <person name="Jogler M."/>
            <person name="Boedeker C."/>
            <person name="Pinto D."/>
            <person name="Vollmers J."/>
            <person name="Rivas-Marin E."/>
            <person name="Kohn T."/>
            <person name="Peeters S.H."/>
            <person name="Heuer A."/>
            <person name="Rast P."/>
            <person name="Oberbeckmann S."/>
            <person name="Bunk B."/>
            <person name="Jeske O."/>
            <person name="Meyerdierks A."/>
            <person name="Storesund J.E."/>
            <person name="Kallscheuer N."/>
            <person name="Luecker S."/>
            <person name="Lage O.M."/>
            <person name="Pohl T."/>
            <person name="Merkel B.J."/>
            <person name="Hornburger P."/>
            <person name="Mueller R.-W."/>
            <person name="Bruemmer F."/>
            <person name="Labrenz M."/>
            <person name="Spormann A.M."/>
            <person name="Op den Camp H."/>
            <person name="Overmann J."/>
            <person name="Amann R."/>
            <person name="Jetten M.S.M."/>
            <person name="Mascher T."/>
            <person name="Medema M.H."/>
            <person name="Devos D.P."/>
            <person name="Kaster A.-K."/>
            <person name="Ovreas L."/>
            <person name="Rohde M."/>
            <person name="Galperin M.Y."/>
            <person name="Jogler C."/>
        </authorList>
    </citation>
    <scope>NUCLEOTIDE SEQUENCE [LARGE SCALE GENOMIC DNA]</scope>
    <source>
        <strain evidence="10 11">Pla133</strain>
    </source>
</reference>
<evidence type="ECO:0000256" key="6">
    <source>
        <dbReference type="ARBA" id="ARBA00022989"/>
    </source>
</evidence>
<dbReference type="AlphaFoldDB" id="A0A518BM13"/>
<keyword evidence="3" id="KW-0328">Glycosyltransferase</keyword>
<gene>
    <name evidence="10" type="ORF">Pla133_31090</name>
</gene>
<dbReference type="InterPro" id="IPR038731">
    <property type="entry name" value="RgtA/B/C-like"/>
</dbReference>
<evidence type="ECO:0000256" key="7">
    <source>
        <dbReference type="ARBA" id="ARBA00023136"/>
    </source>
</evidence>
<evidence type="ECO:0000256" key="8">
    <source>
        <dbReference type="SAM" id="Phobius"/>
    </source>
</evidence>
<keyword evidence="2" id="KW-1003">Cell membrane</keyword>
<proteinExistence type="predicted"/>
<name>A0A518BM13_9BACT</name>
<dbReference type="InterPro" id="IPR050297">
    <property type="entry name" value="LipidA_mod_glycosyltrf_83"/>
</dbReference>
<keyword evidence="7 8" id="KW-0472">Membrane</keyword>
<evidence type="ECO:0000256" key="3">
    <source>
        <dbReference type="ARBA" id="ARBA00022676"/>
    </source>
</evidence>
<dbReference type="Proteomes" id="UP000316921">
    <property type="component" value="Chromosome"/>
</dbReference>
<evidence type="ECO:0000259" key="9">
    <source>
        <dbReference type="Pfam" id="PF13231"/>
    </source>
</evidence>
<keyword evidence="4" id="KW-0808">Transferase</keyword>
<evidence type="ECO:0000256" key="2">
    <source>
        <dbReference type="ARBA" id="ARBA00022475"/>
    </source>
</evidence>
<evidence type="ECO:0000256" key="4">
    <source>
        <dbReference type="ARBA" id="ARBA00022679"/>
    </source>
</evidence>
<feature type="transmembrane region" description="Helical" evidence="8">
    <location>
        <begin position="30"/>
        <end position="47"/>
    </location>
</feature>
<dbReference type="RefSeq" id="WP_145066679.1">
    <property type="nucleotide sequence ID" value="NZ_CP036287.1"/>
</dbReference>
<dbReference type="GO" id="GO:0016763">
    <property type="term" value="F:pentosyltransferase activity"/>
    <property type="evidence" value="ECO:0007669"/>
    <property type="project" value="TreeGrafter"/>
</dbReference>
<feature type="domain" description="Glycosyltransferase RgtA/B/C/D-like" evidence="9">
    <location>
        <begin position="108"/>
        <end position="260"/>
    </location>
</feature>
<feature type="transmembrane region" description="Helical" evidence="8">
    <location>
        <begin position="523"/>
        <end position="542"/>
    </location>
</feature>
<keyword evidence="11" id="KW-1185">Reference proteome</keyword>
<feature type="transmembrane region" description="Helical" evidence="8">
    <location>
        <begin position="174"/>
        <end position="193"/>
    </location>
</feature>
<dbReference type="GO" id="GO:0005886">
    <property type="term" value="C:plasma membrane"/>
    <property type="evidence" value="ECO:0007669"/>
    <property type="project" value="UniProtKB-SubCell"/>
</dbReference>
<accession>A0A518BM13</accession>
<dbReference type="GO" id="GO:0009103">
    <property type="term" value="P:lipopolysaccharide biosynthetic process"/>
    <property type="evidence" value="ECO:0007669"/>
    <property type="project" value="UniProtKB-ARBA"/>
</dbReference>
<evidence type="ECO:0000313" key="10">
    <source>
        <dbReference type="EMBL" id="QDU68018.1"/>
    </source>
</evidence>
<keyword evidence="6 8" id="KW-1133">Transmembrane helix</keyword>
<feature type="transmembrane region" description="Helical" evidence="8">
    <location>
        <begin position="205"/>
        <end position="233"/>
    </location>
</feature>
<feature type="transmembrane region" description="Helical" evidence="8">
    <location>
        <begin position="125"/>
        <end position="146"/>
    </location>
</feature>
<dbReference type="EMBL" id="CP036287">
    <property type="protein sequence ID" value="QDU68018.1"/>
    <property type="molecule type" value="Genomic_DNA"/>
</dbReference>
<dbReference type="Pfam" id="PF13231">
    <property type="entry name" value="PMT_2"/>
    <property type="match status" value="1"/>
</dbReference>
<evidence type="ECO:0000256" key="5">
    <source>
        <dbReference type="ARBA" id="ARBA00022692"/>
    </source>
</evidence>
<dbReference type="KEGG" id="pbap:Pla133_31090"/>
<dbReference type="PANTHER" id="PTHR33908:SF11">
    <property type="entry name" value="MEMBRANE PROTEIN"/>
    <property type="match status" value="1"/>
</dbReference>
<organism evidence="10 11">
    <name type="scientific">Engelhardtia mirabilis</name>
    <dbReference type="NCBI Taxonomy" id="2528011"/>
    <lineage>
        <taxon>Bacteria</taxon>
        <taxon>Pseudomonadati</taxon>
        <taxon>Planctomycetota</taxon>
        <taxon>Planctomycetia</taxon>
        <taxon>Planctomycetia incertae sedis</taxon>
        <taxon>Engelhardtia</taxon>
    </lineage>
</organism>
<keyword evidence="5 8" id="KW-0812">Transmembrane</keyword>
<evidence type="ECO:0000313" key="11">
    <source>
        <dbReference type="Proteomes" id="UP000316921"/>
    </source>
</evidence>
<dbReference type="PANTHER" id="PTHR33908">
    <property type="entry name" value="MANNOSYLTRANSFERASE YKCB-RELATED"/>
    <property type="match status" value="1"/>
</dbReference>
<comment type="subcellular location">
    <subcellularLocation>
        <location evidence="1">Cell membrane</location>
        <topology evidence="1">Multi-pass membrane protein</topology>
    </subcellularLocation>
</comment>
<feature type="transmembrane region" description="Helical" evidence="8">
    <location>
        <begin position="572"/>
        <end position="591"/>
    </location>
</feature>